<dbReference type="Gene3D" id="3.80.10.10">
    <property type="entry name" value="Ribonuclease Inhibitor"/>
    <property type="match status" value="3"/>
</dbReference>
<evidence type="ECO:0000313" key="2">
    <source>
        <dbReference type="EMBL" id="JAD21074.1"/>
    </source>
</evidence>
<dbReference type="SUPFAM" id="SSF52058">
    <property type="entry name" value="L domain-like"/>
    <property type="match status" value="2"/>
</dbReference>
<organism evidence="2">
    <name type="scientific">Arundo donax</name>
    <name type="common">Giant reed</name>
    <name type="synonym">Donax arundinaceus</name>
    <dbReference type="NCBI Taxonomy" id="35708"/>
    <lineage>
        <taxon>Eukaryota</taxon>
        <taxon>Viridiplantae</taxon>
        <taxon>Streptophyta</taxon>
        <taxon>Embryophyta</taxon>
        <taxon>Tracheophyta</taxon>
        <taxon>Spermatophyta</taxon>
        <taxon>Magnoliopsida</taxon>
        <taxon>Liliopsida</taxon>
        <taxon>Poales</taxon>
        <taxon>Poaceae</taxon>
        <taxon>PACMAD clade</taxon>
        <taxon>Arundinoideae</taxon>
        <taxon>Arundineae</taxon>
        <taxon>Arundo</taxon>
    </lineage>
</organism>
<dbReference type="PANTHER" id="PTHR36766:SF30">
    <property type="entry name" value="TIR-NBS TYPE DISEASE RESISTANCE PROTEIN-RELATED"/>
    <property type="match status" value="1"/>
</dbReference>
<proteinExistence type="predicted"/>
<dbReference type="AlphaFoldDB" id="A0A0A8Y512"/>
<reference evidence="2" key="1">
    <citation type="submission" date="2014-09" db="EMBL/GenBank/DDBJ databases">
        <authorList>
            <person name="Magalhaes I.L.F."/>
            <person name="Oliveira U."/>
            <person name="Santos F.R."/>
            <person name="Vidigal T.H.D.A."/>
            <person name="Brescovit A.D."/>
            <person name="Santos A.J."/>
        </authorList>
    </citation>
    <scope>NUCLEOTIDE SEQUENCE</scope>
    <source>
        <tissue evidence="2">Shoot tissue taken approximately 20 cm above the soil surface</tissue>
    </source>
</reference>
<feature type="region of interest" description="Disordered" evidence="1">
    <location>
        <begin position="143"/>
        <end position="163"/>
    </location>
</feature>
<protein>
    <submittedName>
        <fullName evidence="2">Uncharacterized protein</fullName>
    </submittedName>
</protein>
<sequence length="555" mass="62215">MVGSSSGELRIENHRNEFSFELTKLDGKILSFHDLRALTFFVIAFCQDLSSISLEGFKQLISLKSLEIKHCKKLFSVVPLEQIHEDTADASFNAFPSLEYLKIESSGIAGKWLSVMLRHAPALQELHLRSCQQISGLLMEGKENSLSSSSAPPRNPDDALTSSTPDGLLCIPSNLIPSLKKMLVVGCPDLTFEMSKEGFSGFTSLEELTISNCPELVPSLVHKDENNDQGNGRWLLPHSLVKLRFDDDTTETLQLCFQENRNCLKELEVTASPSLKCLQLHSFTALEELSIEECESLADLDGISTCLKTLILSLNRSLKSLQLRSCTALEKLSIEKCESLAELEGNSTWLKELELSNNQSLKSVQLHCCTALEELEIRRCHLLAALEGLQSLSGLRQLRVSDCPGLPPCLECLPSTRGYELFPRLEILEIDDHSFLTTSFCTHLTSLQRLEIWDCKEVRILTDEQEAAFLFLKSLKELSVLRCENLEHLPLGLHSLRSLKRLEIYNSPCISWLLTVLPLSLEELEVTGCSMELTERCRMLATDKLKVKIGGRYVN</sequence>
<dbReference type="InterPro" id="IPR032675">
    <property type="entry name" value="LRR_dom_sf"/>
</dbReference>
<dbReference type="PANTHER" id="PTHR36766">
    <property type="entry name" value="PLANT BROAD-SPECTRUM MILDEW RESISTANCE PROTEIN RPW8"/>
    <property type="match status" value="1"/>
</dbReference>
<accession>A0A0A8Y512</accession>
<reference evidence="2" key="2">
    <citation type="journal article" date="2015" name="Data Brief">
        <title>Shoot transcriptome of the giant reed, Arundo donax.</title>
        <authorList>
            <person name="Barrero R.A."/>
            <person name="Guerrero F.D."/>
            <person name="Moolhuijzen P."/>
            <person name="Goolsby J.A."/>
            <person name="Tidwell J."/>
            <person name="Bellgard S.E."/>
            <person name="Bellgard M.I."/>
        </authorList>
    </citation>
    <scope>NUCLEOTIDE SEQUENCE</scope>
    <source>
        <tissue evidence="2">Shoot tissue taken approximately 20 cm above the soil surface</tissue>
    </source>
</reference>
<dbReference type="EMBL" id="GBRH01276821">
    <property type="protein sequence ID" value="JAD21074.1"/>
    <property type="molecule type" value="Transcribed_RNA"/>
</dbReference>
<dbReference type="SMART" id="SM00367">
    <property type="entry name" value="LRR_CC"/>
    <property type="match status" value="5"/>
</dbReference>
<evidence type="ECO:0000256" key="1">
    <source>
        <dbReference type="SAM" id="MobiDB-lite"/>
    </source>
</evidence>
<name>A0A0A8Y512_ARUDO</name>
<dbReference type="InterPro" id="IPR006553">
    <property type="entry name" value="Leu-rich_rpt_Cys-con_subtyp"/>
</dbReference>